<dbReference type="GO" id="GO:0046872">
    <property type="term" value="F:metal ion binding"/>
    <property type="evidence" value="ECO:0007669"/>
    <property type="project" value="UniProtKB-KW"/>
</dbReference>
<accession>A0A6F8VCQ9</accession>
<evidence type="ECO:0000256" key="2">
    <source>
        <dbReference type="ARBA" id="ARBA00023004"/>
    </source>
</evidence>
<keyword evidence="3" id="KW-0349">Heme</keyword>
<evidence type="ECO:0000259" key="4">
    <source>
        <dbReference type="PROSITE" id="PS51007"/>
    </source>
</evidence>
<dbReference type="Proteomes" id="UP000502260">
    <property type="component" value="Chromosome"/>
</dbReference>
<keyword evidence="1 3" id="KW-0479">Metal-binding</keyword>
<dbReference type="KEGG" id="slac:SKTS_20060"/>
<evidence type="ECO:0000313" key="5">
    <source>
        <dbReference type="EMBL" id="BCB27120.1"/>
    </source>
</evidence>
<dbReference type="GO" id="GO:0020037">
    <property type="term" value="F:heme binding"/>
    <property type="evidence" value="ECO:0007669"/>
    <property type="project" value="InterPro"/>
</dbReference>
<reference evidence="6" key="1">
    <citation type="submission" date="2020-03" db="EMBL/GenBank/DDBJ databases">
        <title>Complete genome sequence of sulfur-oxidizing bacterium skT11.</title>
        <authorList>
            <person name="Kanda M."/>
            <person name="Kojima H."/>
            <person name="Fukui M."/>
        </authorList>
    </citation>
    <scope>NUCLEOTIDE SEQUENCE [LARGE SCALE GENOMIC DNA]</scope>
    <source>
        <strain evidence="6">skT11</strain>
    </source>
</reference>
<dbReference type="GO" id="GO:0009055">
    <property type="term" value="F:electron transfer activity"/>
    <property type="evidence" value="ECO:0007669"/>
    <property type="project" value="InterPro"/>
</dbReference>
<keyword evidence="2 3" id="KW-0408">Iron</keyword>
<sequence length="507" mass="54173">MRRFTVGVSRGALRNVALVFGVLGISASMLPIDAQALPLFARQTGQNCVACHAGGQFPELTPYGRAFKLTGYTIGDRVAVPLSVMGYASYTKVSDTSKSDNPAADFAKNGKPVIGGGSVFAGGKITDNIGAFIQWTYDNYAAQGVNGEWHGHSSMDNVDIRYADRFISPKRDLIFGVSLNNNPSVSDPWNTASAWMQYVPGAGVPANQFNDAATPYPGNSSGGNVAGLTAYMYLNKLLYAELGEYRTANGVFSPFSMGSDNVGTTHLQGSNNPYWRLALTHEWGPHNIMVGTSGNIAHIYDDPTDTSDPNSVSKILSTGLDAQYQYILDPHTITAQLAYMRQRTNYSANTVAGNAGAGSPLGFVAADGVTPLADPNNSDTTNTFRAKLSYVYQAKYGGSLAYFNLTGSTNTANQTSGYDPTTGLITSDPNGLLGATALSTRVNGNLSGNPATRGFTYEAFWMPVQYARVGVQYTAYSKYNGATDNYDGLGRNASDNNTLFFYVWGAY</sequence>
<evidence type="ECO:0000313" key="6">
    <source>
        <dbReference type="Proteomes" id="UP000502260"/>
    </source>
</evidence>
<keyword evidence="6" id="KW-1185">Reference proteome</keyword>
<dbReference type="EMBL" id="AP022853">
    <property type="protein sequence ID" value="BCB27120.1"/>
    <property type="molecule type" value="Genomic_DNA"/>
</dbReference>
<dbReference type="PROSITE" id="PS51007">
    <property type="entry name" value="CYTC"/>
    <property type="match status" value="1"/>
</dbReference>
<proteinExistence type="predicted"/>
<name>A0A6F8VCQ9_9PROT</name>
<gene>
    <name evidence="5" type="ORF">SKTS_20060</name>
</gene>
<feature type="domain" description="Cytochrome c" evidence="4">
    <location>
        <begin position="31"/>
        <end position="140"/>
    </location>
</feature>
<evidence type="ECO:0000256" key="3">
    <source>
        <dbReference type="PROSITE-ProRule" id="PRU00433"/>
    </source>
</evidence>
<dbReference type="AlphaFoldDB" id="A0A6F8VCQ9"/>
<organism evidence="5 6">
    <name type="scientific">Sulfurimicrobium lacus</name>
    <dbReference type="NCBI Taxonomy" id="2715678"/>
    <lineage>
        <taxon>Bacteria</taxon>
        <taxon>Pseudomonadati</taxon>
        <taxon>Pseudomonadota</taxon>
        <taxon>Betaproteobacteria</taxon>
        <taxon>Nitrosomonadales</taxon>
        <taxon>Sulfuricellaceae</taxon>
        <taxon>Sulfurimicrobium</taxon>
    </lineage>
</organism>
<evidence type="ECO:0000256" key="1">
    <source>
        <dbReference type="ARBA" id="ARBA00022723"/>
    </source>
</evidence>
<protein>
    <submittedName>
        <fullName evidence="5">Cytochrome c</fullName>
    </submittedName>
</protein>
<dbReference type="InterPro" id="IPR009056">
    <property type="entry name" value="Cyt_c-like_dom"/>
</dbReference>